<reference evidence="1" key="1">
    <citation type="submission" date="2022-11" db="EMBL/GenBank/DDBJ databases">
        <title>Genome Sequence of Boeremia exigua.</title>
        <authorList>
            <person name="Buettner E."/>
        </authorList>
    </citation>
    <scope>NUCLEOTIDE SEQUENCE</scope>
    <source>
        <strain evidence="1">CU02</strain>
    </source>
</reference>
<dbReference type="EMBL" id="JAPHNI010000065">
    <property type="protein sequence ID" value="KAJ8117122.1"/>
    <property type="molecule type" value="Genomic_DNA"/>
</dbReference>
<gene>
    <name evidence="1" type="ORF">OPT61_g1596</name>
</gene>
<dbReference type="Proteomes" id="UP001153331">
    <property type="component" value="Unassembled WGS sequence"/>
</dbReference>
<name>A0ACC2IPS6_9PLEO</name>
<evidence type="ECO:0000313" key="2">
    <source>
        <dbReference type="Proteomes" id="UP001153331"/>
    </source>
</evidence>
<keyword evidence="2" id="KW-1185">Reference proteome</keyword>
<sequence length="483" mass="52035">MLATITRVVMLVTGIILVPAAMATPAFQDLDNLRAVINAAANTIGDAQNPNRGWGFFGGSSTQMGTADLINNITSTVLQSKFQIDTNKTAWLNLTDVTADPALNTTDPLPGTPTLPMSSSMALPSDLPTSTPNPENTTDLTAPYIDYISSIPNLSTSLTSLGRTWHREMNAPVEQAIGVLQESIATLQTTMLQNELLGSTAVLRTIRASSSLESAQQAWSRFLNLPGSTGSSGSGDEMSTSSRKRSVQRGPPANGKQYTHKELWGRDQNSRAGETGKDDVTVEGRAVNGTTNTNKRRLFTHFYKGRTPSPDVWYETQYRHEYQFKITKDNSNIAMKPEALDAFATQSLRPGALEAATADQHNGDHDRTDEDTKEDENSHQTQPTRPALNRLNTPFGQRTDGTESAARAVEGVVESVKAVVHDAVVWTERKAEELASAEDHAGPYDSPATAAGGVSDLDVIATGVLPATVPVQENENNTEPRST</sequence>
<protein>
    <submittedName>
        <fullName evidence="1">Uncharacterized protein</fullName>
    </submittedName>
</protein>
<organism evidence="1 2">
    <name type="scientific">Boeremia exigua</name>
    <dbReference type="NCBI Taxonomy" id="749465"/>
    <lineage>
        <taxon>Eukaryota</taxon>
        <taxon>Fungi</taxon>
        <taxon>Dikarya</taxon>
        <taxon>Ascomycota</taxon>
        <taxon>Pezizomycotina</taxon>
        <taxon>Dothideomycetes</taxon>
        <taxon>Pleosporomycetidae</taxon>
        <taxon>Pleosporales</taxon>
        <taxon>Pleosporineae</taxon>
        <taxon>Didymellaceae</taxon>
        <taxon>Boeremia</taxon>
    </lineage>
</organism>
<comment type="caution">
    <text evidence="1">The sequence shown here is derived from an EMBL/GenBank/DDBJ whole genome shotgun (WGS) entry which is preliminary data.</text>
</comment>
<proteinExistence type="predicted"/>
<evidence type="ECO:0000313" key="1">
    <source>
        <dbReference type="EMBL" id="KAJ8117122.1"/>
    </source>
</evidence>
<accession>A0ACC2IPS6</accession>